<dbReference type="Pfam" id="PF04104">
    <property type="entry name" value="DNA_primase_lrg"/>
    <property type="match status" value="1"/>
</dbReference>
<feature type="binding site" evidence="10">
    <location>
        <position position="370"/>
    </location>
    <ligand>
        <name>[4Fe-4S] cluster</name>
        <dbReference type="ChEBI" id="CHEBI:49883"/>
    </ligand>
</feature>
<dbReference type="GO" id="GO:0006269">
    <property type="term" value="P:DNA replication, synthesis of primer"/>
    <property type="evidence" value="ECO:0007669"/>
    <property type="project" value="UniProtKB-KW"/>
</dbReference>
<keyword evidence="8 9" id="KW-0238">DNA-binding</keyword>
<evidence type="ECO:0000256" key="1">
    <source>
        <dbReference type="ARBA" id="ARBA00010564"/>
    </source>
</evidence>
<dbReference type="GO" id="GO:0051539">
    <property type="term" value="F:4 iron, 4 sulfur cluster binding"/>
    <property type="evidence" value="ECO:0007669"/>
    <property type="project" value="UniProtKB-UniRule"/>
</dbReference>
<dbReference type="FunCoup" id="A0A077ZUR8">
    <property type="interactions" value="496"/>
</dbReference>
<keyword evidence="13" id="KW-1185">Reference proteome</keyword>
<comment type="cofactor">
    <cofactor evidence="9">
        <name>[4Fe-4S] cluster</name>
        <dbReference type="ChEBI" id="CHEBI:49883"/>
    </cofactor>
    <text evidence="9">Binds 1 [4Fe-4S] cluster.</text>
</comment>
<dbReference type="Pfam" id="PF26466">
    <property type="entry name" value="DNA_primase_lrg_N"/>
    <property type="match status" value="1"/>
</dbReference>
<dbReference type="OrthoDB" id="421393at2759"/>
<keyword evidence="3 9" id="KW-0639">Primosome</keyword>
<keyword evidence="7 9" id="KW-0411">Iron-sulfur</keyword>
<evidence type="ECO:0000256" key="8">
    <source>
        <dbReference type="ARBA" id="ARBA00023125"/>
    </source>
</evidence>
<dbReference type="PANTHER" id="PTHR10537:SF3">
    <property type="entry name" value="DNA PRIMASE LARGE SUBUNIT"/>
    <property type="match status" value="1"/>
</dbReference>
<dbReference type="PIRSF" id="PIRSF009449">
    <property type="entry name" value="DNA_primase_large_subunit"/>
    <property type="match status" value="1"/>
</dbReference>
<evidence type="ECO:0000259" key="11">
    <source>
        <dbReference type="Pfam" id="PF04104"/>
    </source>
</evidence>
<proteinExistence type="inferred from homology"/>
<comment type="function">
    <text evidence="9">DNA primase is the polymerase that synthesizes small RNA primers for the Okazaki fragments made during discontinuous DNA replication.</text>
</comment>
<dbReference type="GO" id="GO:0046872">
    <property type="term" value="F:metal ion binding"/>
    <property type="evidence" value="ECO:0007669"/>
    <property type="project" value="UniProtKB-UniRule"/>
</dbReference>
<accession>A0A077ZUR8</accession>
<dbReference type="EMBL" id="CCKQ01001092">
    <property type="protein sequence ID" value="CDW72196.1"/>
    <property type="molecule type" value="Genomic_DNA"/>
</dbReference>
<dbReference type="GO" id="GO:0003677">
    <property type="term" value="F:DNA binding"/>
    <property type="evidence" value="ECO:0007669"/>
    <property type="project" value="UniProtKB-UniRule"/>
</dbReference>
<evidence type="ECO:0000256" key="10">
    <source>
        <dbReference type="PIRSR" id="PIRSR009449-1"/>
    </source>
</evidence>
<evidence type="ECO:0000256" key="2">
    <source>
        <dbReference type="ARBA" id="ARBA00022485"/>
    </source>
</evidence>
<dbReference type="PANTHER" id="PTHR10537">
    <property type="entry name" value="DNA PRIMASE LARGE SUBUNIT"/>
    <property type="match status" value="1"/>
</dbReference>
<keyword evidence="2 9" id="KW-0004">4Fe-4S</keyword>
<keyword evidence="4 9" id="KW-0235">DNA replication</keyword>
<dbReference type="InterPro" id="IPR007238">
    <property type="entry name" value="DNA_primase_lsu_euk/arc"/>
</dbReference>
<evidence type="ECO:0000256" key="5">
    <source>
        <dbReference type="ARBA" id="ARBA00022723"/>
    </source>
</evidence>
<feature type="binding site" evidence="10">
    <location>
        <position position="410"/>
    </location>
    <ligand>
        <name>[4Fe-4S] cluster</name>
        <dbReference type="ChEBI" id="CHEBI:49883"/>
    </ligand>
</feature>
<dbReference type="Gene3D" id="1.20.930.80">
    <property type="match status" value="1"/>
</dbReference>
<reference evidence="12 13" key="1">
    <citation type="submission" date="2014-06" db="EMBL/GenBank/DDBJ databases">
        <authorList>
            <person name="Swart Estienne"/>
        </authorList>
    </citation>
    <scope>NUCLEOTIDE SEQUENCE [LARGE SCALE GENOMIC DNA]</scope>
    <source>
        <strain evidence="12 13">130c</strain>
    </source>
</reference>
<dbReference type="InterPro" id="IPR016558">
    <property type="entry name" value="DNA_primase_lsu_euk"/>
</dbReference>
<feature type="domain" description="DNA primase large subunit C-terminal" evidence="11">
    <location>
        <begin position="267"/>
        <end position="434"/>
    </location>
</feature>
<dbReference type="CDD" id="cd07322">
    <property type="entry name" value="PriL_PriS_Eukaryotic"/>
    <property type="match status" value="1"/>
</dbReference>
<protein>
    <recommendedName>
        <fullName evidence="9">DNA primase large subunit</fullName>
    </recommendedName>
</protein>
<dbReference type="GO" id="GO:0005658">
    <property type="term" value="C:alpha DNA polymerase:primase complex"/>
    <property type="evidence" value="ECO:0007669"/>
    <property type="project" value="TreeGrafter"/>
</dbReference>
<evidence type="ECO:0000256" key="4">
    <source>
        <dbReference type="ARBA" id="ARBA00022705"/>
    </source>
</evidence>
<dbReference type="AlphaFoldDB" id="A0A077ZUR8"/>
<dbReference type="GO" id="GO:0006270">
    <property type="term" value="P:DNA replication initiation"/>
    <property type="evidence" value="ECO:0007669"/>
    <property type="project" value="TreeGrafter"/>
</dbReference>
<comment type="similarity">
    <text evidence="1 9">Belongs to the eukaryotic-type primase large subunit family.</text>
</comment>
<evidence type="ECO:0000256" key="9">
    <source>
        <dbReference type="PIRNR" id="PIRNR009449"/>
    </source>
</evidence>
<gene>
    <name evidence="12" type="primary">Contig15846.g16891</name>
    <name evidence="12" type="ORF">STYLEM_1153</name>
</gene>
<dbReference type="InterPro" id="IPR058560">
    <property type="entry name" value="DNA_primase_C"/>
</dbReference>
<sequence>MYVEPPENIISLHEFQKLALDRLQVLKKIEFMNDANQDHQVIKETVIKMTKAHRIAVIADRNVLSSFSMTTEERKEFRVNDNISHFICRLAYCRNEELRKWFLTQEARLFNIRLQDAQHEIIQGLLKDQCGISYQVCQESDEDWQIFRHQITFKQLKLSDQIPSNFVKVPFKEAISLVSRRAVFLHLGVAYVPVKELTTILSAHFRAKVSAELVKAYKFWPEIIKDERIQRMLINLSNHSAIDFNIYEQKAPTDGDKIKLSDLDYYSRKSFPPCMKSLFTVLRNKHHLKHYGRLQLGLFIKGLGLTMEEAYTFWKQEFCKNMDNDKFEKQYGYNIRHNFGKEGKKQDYKPWNCQKILQQTTPGPDEYHGCPFKTFSEEPLRQMLSSYGLKPDDMKVVIDKRRENLHQVACLRLYELSHPNGVSDNVGNHPNAFFNSSVQYIKDVEKNKFKRGITAPSTEVVVGTAPVETVIEKPKDVEMDQI</sequence>
<organism evidence="12 13">
    <name type="scientific">Stylonychia lemnae</name>
    <name type="common">Ciliate</name>
    <dbReference type="NCBI Taxonomy" id="5949"/>
    <lineage>
        <taxon>Eukaryota</taxon>
        <taxon>Sar</taxon>
        <taxon>Alveolata</taxon>
        <taxon>Ciliophora</taxon>
        <taxon>Intramacronucleata</taxon>
        <taxon>Spirotrichea</taxon>
        <taxon>Stichotrichia</taxon>
        <taxon>Sporadotrichida</taxon>
        <taxon>Oxytrichidae</taxon>
        <taxon>Stylonychinae</taxon>
        <taxon>Stylonychia</taxon>
    </lineage>
</organism>
<evidence type="ECO:0000256" key="6">
    <source>
        <dbReference type="ARBA" id="ARBA00023004"/>
    </source>
</evidence>
<keyword evidence="5 9" id="KW-0479">Metal-binding</keyword>
<feature type="binding site" evidence="10">
    <location>
        <position position="353"/>
    </location>
    <ligand>
        <name>[4Fe-4S] cluster</name>
        <dbReference type="ChEBI" id="CHEBI:49883"/>
    </ligand>
</feature>
<evidence type="ECO:0000256" key="7">
    <source>
        <dbReference type="ARBA" id="ARBA00023014"/>
    </source>
</evidence>
<dbReference type="InParanoid" id="A0A077ZUR8"/>
<keyword evidence="6 9" id="KW-0408">Iron</keyword>
<evidence type="ECO:0000313" key="13">
    <source>
        <dbReference type="Proteomes" id="UP000039865"/>
    </source>
</evidence>
<dbReference type="Proteomes" id="UP000039865">
    <property type="component" value="Unassembled WGS sequence"/>
</dbReference>
<feature type="binding site" evidence="10">
    <location>
        <position position="274"/>
    </location>
    <ligand>
        <name>[4Fe-4S] cluster</name>
        <dbReference type="ChEBI" id="CHEBI:49883"/>
    </ligand>
</feature>
<dbReference type="OMA" id="RINYKPW"/>
<evidence type="ECO:0000256" key="3">
    <source>
        <dbReference type="ARBA" id="ARBA00022515"/>
    </source>
</evidence>
<name>A0A077ZUR8_STYLE</name>
<evidence type="ECO:0000313" key="12">
    <source>
        <dbReference type="EMBL" id="CDW72196.1"/>
    </source>
</evidence>